<reference evidence="2" key="1">
    <citation type="submission" date="2015-07" db="EMBL/GenBank/DDBJ databases">
        <title>Adaptation to a free-living lifestyle via gene acquisitions in the diplomonad Trepomonas sp. PC1.</title>
        <authorList>
            <person name="Xu F."/>
            <person name="Jerlstrom-Hultqvist J."/>
            <person name="Kolisko M."/>
            <person name="Simpson A.G.B."/>
            <person name="Roger A.J."/>
            <person name="Svard S.G."/>
            <person name="Andersson J.O."/>
        </authorList>
    </citation>
    <scope>NUCLEOTIDE SEQUENCE</scope>
    <source>
        <strain evidence="2">PC1</strain>
    </source>
</reference>
<name>A0A146JZL6_9EUKA</name>
<protein>
    <submittedName>
        <fullName evidence="2">Uncharacterized protein</fullName>
    </submittedName>
</protein>
<evidence type="ECO:0000313" key="2">
    <source>
        <dbReference type="EMBL" id="JAP89658.1"/>
    </source>
</evidence>
<feature type="non-terminal residue" evidence="2">
    <location>
        <position position="468"/>
    </location>
</feature>
<gene>
    <name evidence="2" type="ORF">TPC1_30847</name>
</gene>
<dbReference type="AlphaFoldDB" id="A0A146JZL6"/>
<sequence length="468" mass="54248">PIFYQEILFTKSERNKYQTHQTQTQSVIKEDAQQSSSKHKHIDVQTIEFPTLSKRAADQLPQAANSLSQLLDYMLKTSQERQMVVEYYQKQVKNQSDNKSNSLSVKSLVQLKYTPDQLFHFYRDGRLHLYFTHPHNTYLNLYPFYLQKRDVSIQGQASKLQSKLTDFHQSLVHPLSKNILIAIHADSVSILSVQKQFLVQKHQKMDLFSGKCVFADFLRCSQLKNFVFVLVFDSGRVLTVQYSENAFIVIGGLKLRLKQQKAQESGRIVQSASLCDYDQKKARLLIGFEDGAVQMVEFMAERAAVINSQEDLQEFCAQKVLFQLQVKSIEKVRCLAFSQIQSQYKSIIQKYSLVLDKSGLLQLFYQNDSLMKYFSQEPIVDFLQIKNNLVCLSRGLLVSFKMYSKNPVQFAFFSQKIQIEGQYLQLNQIENEKVVVLVSNAQKDQFEVAECTLEEEDIIKEMFWGAQE</sequence>
<proteinExistence type="predicted"/>
<feature type="region of interest" description="Disordered" evidence="1">
    <location>
        <begin position="19"/>
        <end position="40"/>
    </location>
</feature>
<evidence type="ECO:0000256" key="1">
    <source>
        <dbReference type="SAM" id="MobiDB-lite"/>
    </source>
</evidence>
<feature type="non-terminal residue" evidence="2">
    <location>
        <position position="1"/>
    </location>
</feature>
<dbReference type="EMBL" id="GDID01006948">
    <property type="protein sequence ID" value="JAP89658.1"/>
    <property type="molecule type" value="Transcribed_RNA"/>
</dbReference>
<accession>A0A146JZL6</accession>
<organism evidence="2">
    <name type="scientific">Trepomonas sp. PC1</name>
    <dbReference type="NCBI Taxonomy" id="1076344"/>
    <lineage>
        <taxon>Eukaryota</taxon>
        <taxon>Metamonada</taxon>
        <taxon>Diplomonadida</taxon>
        <taxon>Hexamitidae</taxon>
        <taxon>Hexamitinae</taxon>
        <taxon>Trepomonas</taxon>
    </lineage>
</organism>